<dbReference type="Pfam" id="PF00496">
    <property type="entry name" value="SBP_bac_5"/>
    <property type="match status" value="1"/>
</dbReference>
<keyword evidence="3" id="KW-0732">Signal</keyword>
<dbReference type="Proteomes" id="UP001139103">
    <property type="component" value="Unassembled WGS sequence"/>
</dbReference>
<dbReference type="CDD" id="cd08514">
    <property type="entry name" value="PBP2_AppA_like"/>
    <property type="match status" value="1"/>
</dbReference>
<evidence type="ECO:0000256" key="4">
    <source>
        <dbReference type="SAM" id="MobiDB-lite"/>
    </source>
</evidence>
<dbReference type="Gene3D" id="3.10.105.10">
    <property type="entry name" value="Dipeptide-binding Protein, Domain 3"/>
    <property type="match status" value="1"/>
</dbReference>
<dbReference type="PANTHER" id="PTHR30290">
    <property type="entry name" value="PERIPLASMIC BINDING COMPONENT OF ABC TRANSPORTER"/>
    <property type="match status" value="1"/>
</dbReference>
<evidence type="ECO:0000256" key="1">
    <source>
        <dbReference type="ARBA" id="ARBA00005695"/>
    </source>
</evidence>
<name>A0A9X1MRI0_9BACT</name>
<reference evidence="6" key="1">
    <citation type="submission" date="2021-11" db="EMBL/GenBank/DDBJ databases">
        <title>Genome sequence.</title>
        <authorList>
            <person name="Sun Q."/>
        </authorList>
    </citation>
    <scope>NUCLEOTIDE SEQUENCE</scope>
    <source>
        <strain evidence="6">JC732</strain>
    </source>
</reference>
<dbReference type="PANTHER" id="PTHR30290:SF9">
    <property type="entry name" value="OLIGOPEPTIDE-BINDING PROTEIN APPA"/>
    <property type="match status" value="1"/>
</dbReference>
<evidence type="ECO:0000259" key="5">
    <source>
        <dbReference type="Pfam" id="PF00496"/>
    </source>
</evidence>
<sequence length="655" mass="74913">MNWRPLPGFFIFAFLLLAGLSGCGGSGGETTTTEEPTTSESGSAEEKKEEPAEEEVLLEPFDAPPLEEIDAKVKWVDQRVVDPIELLREQLAKEPPLTDAKTALTLRNDYPKDKVNNEKILSALGRLPASEDEVDYDSTVVRHVGGDAKSTNPLMVSSVTEFDVVGLMGIEVFGFDWNMDPLASSDYVKSWQTSEDGLYDKVVLRDDIYWSDGKKVTAQDVMFSFQVIMDPESRVPAVKQGTDRIRWVQAYGDNTIVYFHRESTPVNVWNINFPTIPKHVYEETIKEDPTMRFSKAHSDLEKNPVCGGPYKLVKHDRGQEIVLERRDDFYMVDGKQVRRKPYIKTIRFRVIEDPNTAMLALKTGSIDEMAISADLWKTQANDDKFYEHNTKATDTEWVSFHICWNVKSPFFEDKRVRQAMSYTLDHEEMLDKVFEGLYEPAAGPFHPTAWMAPKPFPESYKQDLDKAEELLDEAGWSDTDLDGIRDKKIKGKTVRFEFAIICPPNPLSERVCKLLKRDLSKIGVACNIKMVEFTALQQLNLDHNFEASVSGWGTSTDPYSVENIFGTGEGRNYGQYSNAELDKLFEEGLREFDKEKRAKIYGKVHEILYDDQVYTWLFYRNSFYGFNKKLRGYRFSPRGPYNYSPGFSSIWVAKP</sequence>
<organism evidence="6 7">
    <name type="scientific">Blastopirellula sediminis</name>
    <dbReference type="NCBI Taxonomy" id="2894196"/>
    <lineage>
        <taxon>Bacteria</taxon>
        <taxon>Pseudomonadati</taxon>
        <taxon>Planctomycetota</taxon>
        <taxon>Planctomycetia</taxon>
        <taxon>Pirellulales</taxon>
        <taxon>Pirellulaceae</taxon>
        <taxon>Blastopirellula</taxon>
    </lineage>
</organism>
<feature type="region of interest" description="Disordered" evidence="4">
    <location>
        <begin position="25"/>
        <end position="55"/>
    </location>
</feature>
<keyword evidence="2" id="KW-0813">Transport</keyword>
<protein>
    <submittedName>
        <fullName evidence="6">Peptide-binding protein</fullName>
    </submittedName>
</protein>
<dbReference type="RefSeq" id="WP_230225064.1">
    <property type="nucleotide sequence ID" value="NZ_JAJKFT010000010.1"/>
</dbReference>
<dbReference type="AlphaFoldDB" id="A0A9X1MRI0"/>
<dbReference type="GO" id="GO:1904680">
    <property type="term" value="F:peptide transmembrane transporter activity"/>
    <property type="evidence" value="ECO:0007669"/>
    <property type="project" value="TreeGrafter"/>
</dbReference>
<gene>
    <name evidence="6" type="ORF">LOC68_27755</name>
</gene>
<dbReference type="SUPFAM" id="SSF53850">
    <property type="entry name" value="Periplasmic binding protein-like II"/>
    <property type="match status" value="1"/>
</dbReference>
<dbReference type="InterPro" id="IPR039424">
    <property type="entry name" value="SBP_5"/>
</dbReference>
<dbReference type="PROSITE" id="PS51257">
    <property type="entry name" value="PROKAR_LIPOPROTEIN"/>
    <property type="match status" value="1"/>
</dbReference>
<feature type="compositionally biased region" description="Low complexity" evidence="4">
    <location>
        <begin position="29"/>
        <end position="42"/>
    </location>
</feature>
<feature type="domain" description="Solute-binding protein family 5" evidence="5">
    <location>
        <begin position="188"/>
        <end position="560"/>
    </location>
</feature>
<comment type="caution">
    <text evidence="6">The sequence shown here is derived from an EMBL/GenBank/DDBJ whole genome shotgun (WGS) entry which is preliminary data.</text>
</comment>
<dbReference type="InterPro" id="IPR000914">
    <property type="entry name" value="SBP_5_dom"/>
</dbReference>
<proteinExistence type="inferred from homology"/>
<evidence type="ECO:0000256" key="2">
    <source>
        <dbReference type="ARBA" id="ARBA00022448"/>
    </source>
</evidence>
<dbReference type="Gene3D" id="3.40.190.10">
    <property type="entry name" value="Periplasmic binding protein-like II"/>
    <property type="match status" value="1"/>
</dbReference>
<evidence type="ECO:0000313" key="7">
    <source>
        <dbReference type="Proteomes" id="UP001139103"/>
    </source>
</evidence>
<dbReference type="EMBL" id="JAJKFT010000010">
    <property type="protein sequence ID" value="MCC9632208.1"/>
    <property type="molecule type" value="Genomic_DNA"/>
</dbReference>
<dbReference type="Gene3D" id="3.90.76.10">
    <property type="entry name" value="Dipeptide-binding Protein, Domain 1"/>
    <property type="match status" value="1"/>
</dbReference>
<evidence type="ECO:0000256" key="3">
    <source>
        <dbReference type="ARBA" id="ARBA00022729"/>
    </source>
</evidence>
<keyword evidence="7" id="KW-1185">Reference proteome</keyword>
<evidence type="ECO:0000313" key="6">
    <source>
        <dbReference type="EMBL" id="MCC9632208.1"/>
    </source>
</evidence>
<comment type="similarity">
    <text evidence="1">Belongs to the bacterial solute-binding protein 5 family.</text>
</comment>
<dbReference type="GO" id="GO:0015833">
    <property type="term" value="P:peptide transport"/>
    <property type="evidence" value="ECO:0007669"/>
    <property type="project" value="TreeGrafter"/>
</dbReference>
<accession>A0A9X1MRI0</accession>